<dbReference type="AlphaFoldDB" id="A0A0A9ATN9"/>
<reference evidence="1" key="2">
    <citation type="journal article" date="2015" name="Data Brief">
        <title>Shoot transcriptome of the giant reed, Arundo donax.</title>
        <authorList>
            <person name="Barrero R.A."/>
            <person name="Guerrero F.D."/>
            <person name="Moolhuijzen P."/>
            <person name="Goolsby J.A."/>
            <person name="Tidwell J."/>
            <person name="Bellgard S.E."/>
            <person name="Bellgard M.I."/>
        </authorList>
    </citation>
    <scope>NUCLEOTIDE SEQUENCE</scope>
    <source>
        <tissue evidence="1">Shoot tissue taken approximately 20 cm above the soil surface</tissue>
    </source>
</reference>
<accession>A0A0A9ATN9</accession>
<dbReference type="EMBL" id="GBRH01245610">
    <property type="protein sequence ID" value="JAD52285.1"/>
    <property type="molecule type" value="Transcribed_RNA"/>
</dbReference>
<sequence>MVYQPCAILVTLPDSVQHLHIENSCF</sequence>
<evidence type="ECO:0000313" key="1">
    <source>
        <dbReference type="EMBL" id="JAD52285.1"/>
    </source>
</evidence>
<proteinExistence type="predicted"/>
<reference evidence="1" key="1">
    <citation type="submission" date="2014-09" db="EMBL/GenBank/DDBJ databases">
        <authorList>
            <person name="Magalhaes I.L.F."/>
            <person name="Oliveira U."/>
            <person name="Santos F.R."/>
            <person name="Vidigal T.H.D.A."/>
            <person name="Brescovit A.D."/>
            <person name="Santos A.J."/>
        </authorList>
    </citation>
    <scope>NUCLEOTIDE SEQUENCE</scope>
    <source>
        <tissue evidence="1">Shoot tissue taken approximately 20 cm above the soil surface</tissue>
    </source>
</reference>
<protein>
    <submittedName>
        <fullName evidence="1">Uncharacterized protein</fullName>
    </submittedName>
</protein>
<name>A0A0A9ATN9_ARUDO</name>
<organism evidence="1">
    <name type="scientific">Arundo donax</name>
    <name type="common">Giant reed</name>
    <name type="synonym">Donax arundinaceus</name>
    <dbReference type="NCBI Taxonomy" id="35708"/>
    <lineage>
        <taxon>Eukaryota</taxon>
        <taxon>Viridiplantae</taxon>
        <taxon>Streptophyta</taxon>
        <taxon>Embryophyta</taxon>
        <taxon>Tracheophyta</taxon>
        <taxon>Spermatophyta</taxon>
        <taxon>Magnoliopsida</taxon>
        <taxon>Liliopsida</taxon>
        <taxon>Poales</taxon>
        <taxon>Poaceae</taxon>
        <taxon>PACMAD clade</taxon>
        <taxon>Arundinoideae</taxon>
        <taxon>Arundineae</taxon>
        <taxon>Arundo</taxon>
    </lineage>
</organism>